<dbReference type="InterPro" id="IPR029058">
    <property type="entry name" value="AB_hydrolase_fold"/>
</dbReference>
<dbReference type="GO" id="GO:0016787">
    <property type="term" value="F:hydrolase activity"/>
    <property type="evidence" value="ECO:0007669"/>
    <property type="project" value="UniProtKB-KW"/>
</dbReference>
<evidence type="ECO:0000256" key="2">
    <source>
        <dbReference type="ARBA" id="ARBA00022801"/>
    </source>
</evidence>
<dbReference type="Pfam" id="PF00561">
    <property type="entry name" value="Abhydrolase_1"/>
    <property type="match status" value="1"/>
</dbReference>
<dbReference type="Proteomes" id="UP000823561">
    <property type="component" value="Chromosome 7"/>
</dbReference>
<keyword evidence="2" id="KW-0378">Hydrolase</keyword>
<evidence type="ECO:0000256" key="1">
    <source>
        <dbReference type="ARBA" id="ARBA00008645"/>
    </source>
</evidence>
<protein>
    <recommendedName>
        <fullName evidence="3">AB hydrolase-1 domain-containing protein</fullName>
    </recommendedName>
</protein>
<evidence type="ECO:0000259" key="3">
    <source>
        <dbReference type="Pfam" id="PF00561"/>
    </source>
</evidence>
<dbReference type="InterPro" id="IPR000073">
    <property type="entry name" value="AB_hydrolase_1"/>
</dbReference>
<dbReference type="PANTHER" id="PTHR43798:SF14">
    <property type="entry name" value="SERINE HYDROLASE-LIKE PROTEIN DDB_G0286239"/>
    <property type="match status" value="1"/>
</dbReference>
<dbReference type="GO" id="GO:0016020">
    <property type="term" value="C:membrane"/>
    <property type="evidence" value="ECO:0007669"/>
    <property type="project" value="TreeGrafter"/>
</dbReference>
<evidence type="ECO:0000313" key="5">
    <source>
        <dbReference type="Proteomes" id="UP000823561"/>
    </source>
</evidence>
<accession>A0AAV6GX35</accession>
<name>A0AAV6GX35_9TELE</name>
<gene>
    <name evidence="4" type="ORF">AALO_G00097440</name>
</gene>
<sequence>MIQALNGARQLATATMKRTATELRLPVPWGELRGQVWGPEEGRPVLCLHGWADNSGSFNTLIPLLPQEWRCVALDMAGHGLSSPRPSGVFYTFPAYVADVRRVVEALQWKRFSILGHSMGGNVAGMFSAVFPEMVEALVLLDSYGFYPTNTKSIPEPSAPPHPLW</sequence>
<dbReference type="PRINTS" id="PR00111">
    <property type="entry name" value="ABHYDROLASE"/>
</dbReference>
<evidence type="ECO:0000313" key="4">
    <source>
        <dbReference type="EMBL" id="KAG5278300.1"/>
    </source>
</evidence>
<organism evidence="4 5">
    <name type="scientific">Alosa alosa</name>
    <name type="common">allis shad</name>
    <dbReference type="NCBI Taxonomy" id="278164"/>
    <lineage>
        <taxon>Eukaryota</taxon>
        <taxon>Metazoa</taxon>
        <taxon>Chordata</taxon>
        <taxon>Craniata</taxon>
        <taxon>Vertebrata</taxon>
        <taxon>Euteleostomi</taxon>
        <taxon>Actinopterygii</taxon>
        <taxon>Neopterygii</taxon>
        <taxon>Teleostei</taxon>
        <taxon>Clupei</taxon>
        <taxon>Clupeiformes</taxon>
        <taxon>Clupeoidei</taxon>
        <taxon>Clupeidae</taxon>
        <taxon>Alosa</taxon>
    </lineage>
</organism>
<dbReference type="InterPro" id="IPR050266">
    <property type="entry name" value="AB_hydrolase_sf"/>
</dbReference>
<keyword evidence="5" id="KW-1185">Reference proteome</keyword>
<dbReference type="AlphaFoldDB" id="A0AAV6GX35"/>
<dbReference type="EMBL" id="JADWDJ010000007">
    <property type="protein sequence ID" value="KAG5278300.1"/>
    <property type="molecule type" value="Genomic_DNA"/>
</dbReference>
<comment type="similarity">
    <text evidence="1">Belongs to the AB hydrolase superfamily.</text>
</comment>
<dbReference type="SUPFAM" id="SSF53474">
    <property type="entry name" value="alpha/beta-Hydrolases"/>
    <property type="match status" value="1"/>
</dbReference>
<dbReference type="Gene3D" id="3.40.50.1820">
    <property type="entry name" value="alpha/beta hydrolase"/>
    <property type="match status" value="1"/>
</dbReference>
<feature type="domain" description="AB hydrolase-1" evidence="3">
    <location>
        <begin position="44"/>
        <end position="148"/>
    </location>
</feature>
<proteinExistence type="inferred from homology"/>
<dbReference type="PANTHER" id="PTHR43798">
    <property type="entry name" value="MONOACYLGLYCEROL LIPASE"/>
    <property type="match status" value="1"/>
</dbReference>
<reference evidence="4" key="1">
    <citation type="submission" date="2020-10" db="EMBL/GenBank/DDBJ databases">
        <title>Chromosome-scale genome assembly of the Allis shad, Alosa alosa.</title>
        <authorList>
            <person name="Margot Z."/>
            <person name="Christophe K."/>
            <person name="Cabau C."/>
            <person name="Louis A."/>
            <person name="Berthelot C."/>
            <person name="Parey E."/>
            <person name="Roest Crollius H."/>
            <person name="Montfort J."/>
            <person name="Robinson-Rechavi M."/>
            <person name="Bucao C."/>
            <person name="Bouchez O."/>
            <person name="Gislard M."/>
            <person name="Lluch J."/>
            <person name="Milhes M."/>
            <person name="Lampietro C."/>
            <person name="Lopez Roques C."/>
            <person name="Donnadieu C."/>
            <person name="Braasch I."/>
            <person name="Desvignes T."/>
            <person name="Postlethwait J."/>
            <person name="Bobe J."/>
            <person name="Guiguen Y."/>
        </authorList>
    </citation>
    <scope>NUCLEOTIDE SEQUENCE</scope>
    <source>
        <strain evidence="4">M-15738</strain>
        <tissue evidence="4">Blood</tissue>
    </source>
</reference>
<comment type="caution">
    <text evidence="4">The sequence shown here is derived from an EMBL/GenBank/DDBJ whole genome shotgun (WGS) entry which is preliminary data.</text>
</comment>